<dbReference type="RefSeq" id="XP_022326903.1">
    <property type="nucleotide sequence ID" value="XM_022471195.1"/>
</dbReference>
<sequence length="721" mass="82425">MSHKSSILRGFRPELDGGRNWNVTGSYQHDYLNSNKDPENATYSGRSYPKSYSSPSFHLTSPSHDQQRSNLTPLDQKMAGTDTWRLHPTAYSQNMGHVVRDTPELADPSTRPAVSPQNLSPLDRETLVLADPRSSLRKLLDFLVEMRDFDPEKCLNDYKKMMESTDPMALTREEEYVRSKQSPYRMETDNKEADRLKQEVEDLRQKLAELGNQDKGSNATDVIQKELEKLRNGFEEKKYKLAEDFKKALEMKQAEDLEKETQIKEQIEKLTKDLKAKDELVSRSERRIEQLRKSLKEANEEVGKQEKEKTDALTRLSKEMGSKLSEKNPNITDLSDSNRPTKISEKYSELYDNEWTDALETLTGDTSIYTEESAIQVLLACLQDAYSFCQKAAKVQMENLKRVLVTPSTHSRSHETNSDSINPQAEKMLEEIRKSQTVSGEALLKEFEYADGFRPILKKVPQYTTKCLELCWLMNMHDPPVAIGKTPAKYSTFDATFYKEYTRSGTVVEFVVWLPLLLHENGPLLQKGVVQPMPNTNKTVRQKPVHKSLASPSEHGKQKDNDPLLDQMFETKHHTAGSRTTQDIPTESGTGQDRGTYENLYGENIPSTSSRYKSNPTTTTTSYYNNPATSYTAGYTSKPNPTTASSTKRYENTDRHRRPQTSPNYRSAGEVGRSTLAEYDNPRVIYYNGSEWVFFNGKLYTFDQWDKIQRKFIIDSGSTDA</sequence>
<evidence type="ECO:0000256" key="2">
    <source>
        <dbReference type="SAM" id="MobiDB-lite"/>
    </source>
</evidence>
<reference evidence="5 6" key="1">
    <citation type="submission" date="2025-04" db="UniProtKB">
        <authorList>
            <consortium name="RefSeq"/>
        </authorList>
    </citation>
    <scope>IDENTIFICATION</scope>
    <source>
        <tissue evidence="5 6">Whole sample</tissue>
    </source>
</reference>
<evidence type="ECO:0000259" key="3">
    <source>
        <dbReference type="Pfam" id="PF16026"/>
    </source>
</evidence>
<feature type="coiled-coil region" evidence="1">
    <location>
        <begin position="257"/>
        <end position="315"/>
    </location>
</feature>
<evidence type="ECO:0000313" key="4">
    <source>
        <dbReference type="Proteomes" id="UP000694844"/>
    </source>
</evidence>
<feature type="coiled-coil region" evidence="1">
    <location>
        <begin position="186"/>
        <end position="213"/>
    </location>
</feature>
<dbReference type="AlphaFoldDB" id="A0A8B8DH56"/>
<feature type="compositionally biased region" description="Polar residues" evidence="2">
    <location>
        <begin position="327"/>
        <end position="340"/>
    </location>
</feature>
<proteinExistence type="predicted"/>
<evidence type="ECO:0000313" key="5">
    <source>
        <dbReference type="RefSeq" id="XP_022326903.1"/>
    </source>
</evidence>
<evidence type="ECO:0000313" key="6">
    <source>
        <dbReference type="RefSeq" id="XP_022326904.1"/>
    </source>
</evidence>
<name>A0A8B8DH56_CRAVI</name>
<feature type="region of interest" description="Disordered" evidence="2">
    <location>
        <begin position="321"/>
        <end position="340"/>
    </location>
</feature>
<feature type="compositionally biased region" description="Low complexity" evidence="2">
    <location>
        <begin position="614"/>
        <end position="632"/>
    </location>
</feature>
<dbReference type="OrthoDB" id="6158601at2759"/>
<keyword evidence="4" id="KW-1185">Reference proteome</keyword>
<dbReference type="GeneID" id="111126506"/>
<dbReference type="Pfam" id="PF16026">
    <property type="entry name" value="MIEAP"/>
    <property type="match status" value="1"/>
</dbReference>
<organism evidence="4 6">
    <name type="scientific">Crassostrea virginica</name>
    <name type="common">Eastern oyster</name>
    <dbReference type="NCBI Taxonomy" id="6565"/>
    <lineage>
        <taxon>Eukaryota</taxon>
        <taxon>Metazoa</taxon>
        <taxon>Spiralia</taxon>
        <taxon>Lophotrochozoa</taxon>
        <taxon>Mollusca</taxon>
        <taxon>Bivalvia</taxon>
        <taxon>Autobranchia</taxon>
        <taxon>Pteriomorphia</taxon>
        <taxon>Ostreida</taxon>
        <taxon>Ostreoidea</taxon>
        <taxon>Ostreidae</taxon>
        <taxon>Crassostrea</taxon>
    </lineage>
</organism>
<dbReference type="KEGG" id="cvn:111126506"/>
<feature type="domain" description="Mitochondria-eating protein C-terminal" evidence="3">
    <location>
        <begin position="339"/>
        <end position="531"/>
    </location>
</feature>
<feature type="compositionally biased region" description="Polar residues" evidence="2">
    <location>
        <begin position="577"/>
        <end position="593"/>
    </location>
</feature>
<protein>
    <submittedName>
        <fullName evidence="5 6">Uncharacterized protein LOC111126506</fullName>
    </submittedName>
</protein>
<feature type="compositionally biased region" description="Polar residues" evidence="2">
    <location>
        <begin position="633"/>
        <end position="647"/>
    </location>
</feature>
<evidence type="ECO:0000256" key="1">
    <source>
        <dbReference type="SAM" id="Coils"/>
    </source>
</evidence>
<gene>
    <name evidence="5 6" type="primary">LOC111126506</name>
</gene>
<dbReference type="InterPro" id="IPR031981">
    <property type="entry name" value="MIEAP_C"/>
</dbReference>
<dbReference type="Proteomes" id="UP000694844">
    <property type="component" value="Chromosome 3"/>
</dbReference>
<keyword evidence="1" id="KW-0175">Coiled coil</keyword>
<accession>A0A8B8DH56</accession>
<feature type="region of interest" description="Disordered" evidence="2">
    <location>
        <begin position="527"/>
        <end position="669"/>
    </location>
</feature>
<feature type="region of interest" description="Disordered" evidence="2">
    <location>
        <begin position="29"/>
        <end position="70"/>
    </location>
</feature>
<feature type="region of interest" description="Disordered" evidence="2">
    <location>
        <begin position="1"/>
        <end position="20"/>
    </location>
</feature>
<dbReference type="RefSeq" id="XP_022326904.1">
    <property type="nucleotide sequence ID" value="XM_022471196.1"/>
</dbReference>